<dbReference type="EMBL" id="FO082057">
    <property type="protein sequence ID" value="CCE78435.1"/>
    <property type="molecule type" value="Genomic_DNA"/>
</dbReference>
<dbReference type="InterPro" id="IPR046341">
    <property type="entry name" value="SET_dom_sf"/>
</dbReference>
<dbReference type="PANTHER" id="PTHR13271:SF47">
    <property type="entry name" value="ACTIN-HISTIDINE N-METHYLTRANSFERASE"/>
    <property type="match status" value="1"/>
</dbReference>
<dbReference type="HOGENOM" id="CLU_035838_0_0_1"/>
<evidence type="ECO:0000256" key="2">
    <source>
        <dbReference type="ARBA" id="ARBA00022679"/>
    </source>
</evidence>
<dbReference type="Proteomes" id="UP000005222">
    <property type="component" value="Chromosome C"/>
</dbReference>
<proteinExistence type="predicted"/>
<dbReference type="PROSITE" id="PS50280">
    <property type="entry name" value="SET"/>
    <property type="match status" value="1"/>
</dbReference>
<dbReference type="EMBL" id="FO082056">
    <property type="protein sequence ID" value="CCE79021.1"/>
    <property type="molecule type" value="Genomic_DNA"/>
</dbReference>
<dbReference type="FunCoup" id="G8YS98">
    <property type="interactions" value="91"/>
</dbReference>
<keyword evidence="3" id="KW-0949">S-adenosyl-L-methionine</keyword>
<feature type="domain" description="SET" evidence="4">
    <location>
        <begin position="32"/>
        <end position="292"/>
    </location>
</feature>
<reference evidence="5" key="1">
    <citation type="submission" date="2011-10" db="EMBL/GenBank/DDBJ databases">
        <authorList>
            <person name="Genoscope - CEA"/>
        </authorList>
    </citation>
    <scope>NUCLEOTIDE SEQUENCE</scope>
</reference>
<keyword evidence="7" id="KW-1185">Reference proteome</keyword>
<evidence type="ECO:0000313" key="7">
    <source>
        <dbReference type="Proteomes" id="UP000005222"/>
    </source>
</evidence>
<dbReference type="SUPFAM" id="SSF82199">
    <property type="entry name" value="SET domain"/>
    <property type="match status" value="1"/>
</dbReference>
<protein>
    <submittedName>
        <fullName evidence="5">Piso0_001058 protein</fullName>
    </submittedName>
</protein>
<dbReference type="InterPro" id="IPR001214">
    <property type="entry name" value="SET_dom"/>
</dbReference>
<accession>G8YS98</accession>
<evidence type="ECO:0000259" key="4">
    <source>
        <dbReference type="PROSITE" id="PS50280"/>
    </source>
</evidence>
<dbReference type="GO" id="GO:0032259">
    <property type="term" value="P:methylation"/>
    <property type="evidence" value="ECO:0007669"/>
    <property type="project" value="UniProtKB-KW"/>
</dbReference>
<reference evidence="7" key="2">
    <citation type="journal article" date="2012" name="G3 (Bethesda)">
        <title>Pichia sorbitophila, an interspecies yeast hybrid reveals early steps of genome resolution following polyploidization.</title>
        <authorList>
            <person name="Leh Louis V."/>
            <person name="Despons L."/>
            <person name="Friedrich A."/>
            <person name="Martin T."/>
            <person name="Durrens P."/>
            <person name="Casaregola S."/>
            <person name="Neuveglise C."/>
            <person name="Fairhead C."/>
            <person name="Marck C."/>
            <person name="Cruz J.A."/>
            <person name="Straub M.L."/>
            <person name="Kugler V."/>
            <person name="Sacerdot C."/>
            <person name="Uzunov Z."/>
            <person name="Thierry A."/>
            <person name="Weiss S."/>
            <person name="Bleykasten C."/>
            <person name="De Montigny J."/>
            <person name="Jacques N."/>
            <person name="Jung P."/>
            <person name="Lemaire M."/>
            <person name="Mallet S."/>
            <person name="Morel G."/>
            <person name="Richard G.F."/>
            <person name="Sarkar A."/>
            <person name="Savel G."/>
            <person name="Schacherer J."/>
            <person name="Seret M.L."/>
            <person name="Talla E."/>
            <person name="Samson G."/>
            <person name="Jubin C."/>
            <person name="Poulain J."/>
            <person name="Vacherie B."/>
            <person name="Barbe V."/>
            <person name="Pelletier E."/>
            <person name="Sherman D.J."/>
            <person name="Westhof E."/>
            <person name="Weissenbach J."/>
            <person name="Baret P.V."/>
            <person name="Wincker P."/>
            <person name="Gaillardin C."/>
            <person name="Dujon B."/>
            <person name="Souciet J.L."/>
        </authorList>
    </citation>
    <scope>NUCLEOTIDE SEQUENCE [LARGE SCALE GENOMIC DNA]</scope>
    <source>
        <strain evidence="7">ATCC MYA-4447 / BCRC 22081 / CBS 7064 / NBRC 10061 / NRRL Y-12695</strain>
    </source>
</reference>
<evidence type="ECO:0000256" key="3">
    <source>
        <dbReference type="ARBA" id="ARBA00022691"/>
    </source>
</evidence>
<dbReference type="CDD" id="cd10527">
    <property type="entry name" value="SET_LSMT"/>
    <property type="match status" value="1"/>
</dbReference>
<dbReference type="PANTHER" id="PTHR13271">
    <property type="entry name" value="UNCHARACTERIZED PUTATIVE METHYLTRANSFERASE"/>
    <property type="match status" value="1"/>
</dbReference>
<name>G8YS98_PICSO</name>
<dbReference type="GO" id="GO:0016279">
    <property type="term" value="F:protein-lysine N-methyltransferase activity"/>
    <property type="evidence" value="ECO:0007669"/>
    <property type="project" value="TreeGrafter"/>
</dbReference>
<dbReference type="OrthoDB" id="441812at2759"/>
<gene>
    <name evidence="5" type="primary">Piso0_001058</name>
    <name evidence="5" type="ORF">GNLVRS01_PISO0C09968g</name>
    <name evidence="6" type="ORF">GNLVRS01_PISO0D10035g</name>
</gene>
<dbReference type="Gene3D" id="3.90.1410.10">
    <property type="entry name" value="set domain protein methyltransferase, domain 1"/>
    <property type="match status" value="1"/>
</dbReference>
<dbReference type="STRING" id="559304.G8YS98"/>
<dbReference type="eggNOG" id="ENOG502RXKP">
    <property type="taxonomic scope" value="Eukaryota"/>
</dbReference>
<dbReference type="InterPro" id="IPR050600">
    <property type="entry name" value="SETD3_SETD6_MTase"/>
</dbReference>
<keyword evidence="2" id="KW-0808">Transferase</keyword>
<dbReference type="Proteomes" id="UP000005222">
    <property type="component" value="Chromosome D"/>
</dbReference>
<dbReference type="OMA" id="DYINGID"/>
<evidence type="ECO:0000313" key="6">
    <source>
        <dbReference type="EMBL" id="CCE79021.1"/>
    </source>
</evidence>
<organism evidence="5 7">
    <name type="scientific">Pichia sorbitophila (strain ATCC MYA-4447 / BCRC 22081 / CBS 7064 / NBRC 10061 / NRRL Y-12695)</name>
    <name type="common">Hybrid yeast</name>
    <dbReference type="NCBI Taxonomy" id="559304"/>
    <lineage>
        <taxon>Eukaryota</taxon>
        <taxon>Fungi</taxon>
        <taxon>Dikarya</taxon>
        <taxon>Ascomycota</taxon>
        <taxon>Saccharomycotina</taxon>
        <taxon>Pichiomycetes</taxon>
        <taxon>Debaryomycetaceae</taxon>
        <taxon>Millerozyma</taxon>
    </lineage>
</organism>
<sequence>MTIFQDQSIPGITYPEKLEKWFLSENGIKVHQGLTVKRSDLGGAGIFFKATEDDFKKNDDIELVRIPSHCALDYMSLLHILEVVKNDEDKHEPKSFKESDIIKCVIKSIEPQGEMEIVFAYIVSFAICKELRHGNYNSNSILRRFDPYLDVLQTTPTIGTPDGDFFQDNVVNSMTILFRRLQHSYQKIKEGMVQLGVWHEQLISLNSYVKLYQAVNSRVLEIPHESHSESQPDEDEFYTNVTLVPFLDFANHNSDILNNSYYDVDRKTRDIVLVFKSSFISEKEVEVTICYSPTESIPHFIRTYGFIPENQSVQLLEMKLTDECIDRHVNRIQGTKDIPYHLIMKWLHISPRYQLVVFPESVYINYFNNNLPLIFVDGLKYDPNWKQTACKKFTDSEVDVTEFDFKESILPILQEQEDNYDFIVGVDQVAAMVGSTYPNPDSILESVGRTDDQYFEALVAKCTTLIQDVMQESLSCTPAETSTGIPFADLSWNYKAYMDHVSKLLLTAISNGSDVVLPFNLANKEWETIYRTHPKIMDFE</sequence>
<evidence type="ECO:0000256" key="1">
    <source>
        <dbReference type="ARBA" id="ARBA00022603"/>
    </source>
</evidence>
<evidence type="ECO:0000313" key="5">
    <source>
        <dbReference type="EMBL" id="CCE78435.1"/>
    </source>
</evidence>
<keyword evidence="1" id="KW-0489">Methyltransferase</keyword>
<dbReference type="AlphaFoldDB" id="G8YS98"/>
<dbReference type="InParanoid" id="G8YS98"/>